<dbReference type="SUPFAM" id="SSF56672">
    <property type="entry name" value="DNA/RNA polymerases"/>
    <property type="match status" value="1"/>
</dbReference>
<evidence type="ECO:0000256" key="5">
    <source>
        <dbReference type="ARBA" id="ARBA00022801"/>
    </source>
</evidence>
<evidence type="ECO:0000256" key="6">
    <source>
        <dbReference type="ARBA" id="ARBA00022918"/>
    </source>
</evidence>
<keyword evidence="2" id="KW-0548">Nucleotidyltransferase</keyword>
<dbReference type="Gene3D" id="3.10.20.370">
    <property type="match status" value="1"/>
</dbReference>
<evidence type="ECO:0000256" key="1">
    <source>
        <dbReference type="ARBA" id="ARBA00022679"/>
    </source>
</evidence>
<reference evidence="8 9" key="1">
    <citation type="journal article" date="2024" name="G3 (Bethesda)">
        <title>Genome assembly of Hibiscus sabdariffa L. provides insights into metabolisms of medicinal natural products.</title>
        <authorList>
            <person name="Kim T."/>
        </authorList>
    </citation>
    <scope>NUCLEOTIDE SEQUENCE [LARGE SCALE GENOMIC DNA]</scope>
    <source>
        <strain evidence="8">TK-2024</strain>
        <tissue evidence="8">Old leaves</tissue>
    </source>
</reference>
<evidence type="ECO:0000259" key="7">
    <source>
        <dbReference type="Pfam" id="PF17917"/>
    </source>
</evidence>
<feature type="domain" description="Reverse transcriptase RNase H-like" evidence="7">
    <location>
        <begin position="47"/>
        <end position="150"/>
    </location>
</feature>
<dbReference type="InterPro" id="IPR043502">
    <property type="entry name" value="DNA/RNA_pol_sf"/>
</dbReference>
<proteinExistence type="predicted"/>
<accession>A0ABR2QXL6</accession>
<organism evidence="8 9">
    <name type="scientific">Hibiscus sabdariffa</name>
    <name type="common">roselle</name>
    <dbReference type="NCBI Taxonomy" id="183260"/>
    <lineage>
        <taxon>Eukaryota</taxon>
        <taxon>Viridiplantae</taxon>
        <taxon>Streptophyta</taxon>
        <taxon>Embryophyta</taxon>
        <taxon>Tracheophyta</taxon>
        <taxon>Spermatophyta</taxon>
        <taxon>Magnoliopsida</taxon>
        <taxon>eudicotyledons</taxon>
        <taxon>Gunneridae</taxon>
        <taxon>Pentapetalae</taxon>
        <taxon>rosids</taxon>
        <taxon>malvids</taxon>
        <taxon>Malvales</taxon>
        <taxon>Malvaceae</taxon>
        <taxon>Malvoideae</taxon>
        <taxon>Hibiscus</taxon>
    </lineage>
</organism>
<dbReference type="CDD" id="cd09274">
    <property type="entry name" value="RNase_HI_RT_Ty3"/>
    <property type="match status" value="1"/>
</dbReference>
<evidence type="ECO:0000256" key="3">
    <source>
        <dbReference type="ARBA" id="ARBA00022722"/>
    </source>
</evidence>
<evidence type="ECO:0000313" key="8">
    <source>
        <dbReference type="EMBL" id="KAK9005274.1"/>
    </source>
</evidence>
<sequence length="209" mass="24017">MNFSKISKPLCNLLEHDKVFVFDDSCAKAFDDLKKQLASAPVVHPPDWSLPFELMCDASDFAVGAVLGQREGKIFHVIYYASKTLNDAQLNYTTTEKKLLAVVFAFDKFRPYLIGTKVIVHTDHSAIKYLLAKKDAKPRLIRWILLLQEFDVEIKDKKGTKNQIADHLSRLEGGDANDNRFEINDAFLDDQSNWCQEKNKRWHDKKLLS</sequence>
<dbReference type="EMBL" id="JBBPBN010000030">
    <property type="protein sequence ID" value="KAK9005274.1"/>
    <property type="molecule type" value="Genomic_DNA"/>
</dbReference>
<dbReference type="Proteomes" id="UP001396334">
    <property type="component" value="Unassembled WGS sequence"/>
</dbReference>
<dbReference type="PANTHER" id="PTHR34072:SF57">
    <property type="entry name" value="RNA-DIRECTED DNA POLYMERASE"/>
    <property type="match status" value="1"/>
</dbReference>
<keyword evidence="4" id="KW-0255">Endonuclease</keyword>
<evidence type="ECO:0000256" key="2">
    <source>
        <dbReference type="ARBA" id="ARBA00022695"/>
    </source>
</evidence>
<evidence type="ECO:0000313" key="9">
    <source>
        <dbReference type="Proteomes" id="UP001396334"/>
    </source>
</evidence>
<keyword evidence="6" id="KW-0695">RNA-directed DNA polymerase</keyword>
<name>A0ABR2QXL6_9ROSI</name>
<keyword evidence="1" id="KW-0808">Transferase</keyword>
<dbReference type="Pfam" id="PF17917">
    <property type="entry name" value="RT_RNaseH"/>
    <property type="match status" value="1"/>
</dbReference>
<comment type="caution">
    <text evidence="8">The sequence shown here is derived from an EMBL/GenBank/DDBJ whole genome shotgun (WGS) entry which is preliminary data.</text>
</comment>
<keyword evidence="5" id="KW-0378">Hydrolase</keyword>
<evidence type="ECO:0000256" key="4">
    <source>
        <dbReference type="ARBA" id="ARBA00022759"/>
    </source>
</evidence>
<gene>
    <name evidence="8" type="ORF">V6N11_042717</name>
</gene>
<keyword evidence="3" id="KW-0540">Nuclease</keyword>
<dbReference type="PANTHER" id="PTHR34072">
    <property type="entry name" value="ENZYMATIC POLYPROTEIN-RELATED"/>
    <property type="match status" value="1"/>
</dbReference>
<dbReference type="InterPro" id="IPR041373">
    <property type="entry name" value="RT_RNaseH"/>
</dbReference>
<protein>
    <recommendedName>
        <fullName evidence="7">Reverse transcriptase RNase H-like domain-containing protein</fullName>
    </recommendedName>
</protein>
<keyword evidence="9" id="KW-1185">Reference proteome</keyword>